<dbReference type="SUPFAM" id="SSF54637">
    <property type="entry name" value="Thioesterase/thiol ester dehydrase-isomerase"/>
    <property type="match status" value="1"/>
</dbReference>
<organism evidence="3 4">
    <name type="scientific">Coprobacter secundus subsp. similis</name>
    <dbReference type="NCBI Taxonomy" id="2751153"/>
    <lineage>
        <taxon>Bacteria</taxon>
        <taxon>Pseudomonadati</taxon>
        <taxon>Bacteroidota</taxon>
        <taxon>Bacteroidia</taxon>
        <taxon>Bacteroidales</taxon>
        <taxon>Barnesiellaceae</taxon>
        <taxon>Coprobacter</taxon>
    </lineage>
</organism>
<dbReference type="PANTHER" id="PTHR42856">
    <property type="entry name" value="ACYL-COENZYME A THIOESTERASE PAAI"/>
    <property type="match status" value="1"/>
</dbReference>
<evidence type="ECO:0000259" key="2">
    <source>
        <dbReference type="Pfam" id="PF03061"/>
    </source>
</evidence>
<dbReference type="NCBIfam" id="TIGR00369">
    <property type="entry name" value="unchar_dom_1"/>
    <property type="match status" value="1"/>
</dbReference>
<dbReference type="InterPro" id="IPR003736">
    <property type="entry name" value="PAAI_dom"/>
</dbReference>
<dbReference type="EMBL" id="AP023322">
    <property type="protein sequence ID" value="BCI64021.1"/>
    <property type="molecule type" value="Genomic_DNA"/>
</dbReference>
<dbReference type="InterPro" id="IPR006683">
    <property type="entry name" value="Thioestr_dom"/>
</dbReference>
<dbReference type="InterPro" id="IPR052723">
    <property type="entry name" value="Acyl-CoA_thioesterase_PaaI"/>
</dbReference>
<dbReference type="RefSeq" id="WP_021931612.1">
    <property type="nucleotide sequence ID" value="NZ_AP023322.1"/>
</dbReference>
<name>A0A7G1HZV3_9BACT</name>
<accession>A0A7G1HZV3</accession>
<dbReference type="Pfam" id="PF03061">
    <property type="entry name" value="4HBT"/>
    <property type="match status" value="1"/>
</dbReference>
<dbReference type="PANTHER" id="PTHR42856:SF1">
    <property type="entry name" value="ACYL-COENZYME A THIOESTERASE PAAI"/>
    <property type="match status" value="1"/>
</dbReference>
<dbReference type="Gene3D" id="3.10.129.10">
    <property type="entry name" value="Hotdog Thioesterase"/>
    <property type="match status" value="1"/>
</dbReference>
<dbReference type="AlphaFoldDB" id="A0A7G1HZV3"/>
<dbReference type="CDD" id="cd03443">
    <property type="entry name" value="PaaI_thioesterase"/>
    <property type="match status" value="1"/>
</dbReference>
<feature type="domain" description="Thioesterase" evidence="2">
    <location>
        <begin position="42"/>
        <end position="116"/>
    </location>
</feature>
<evidence type="ECO:0000313" key="4">
    <source>
        <dbReference type="Proteomes" id="UP000594042"/>
    </source>
</evidence>
<gene>
    <name evidence="3" type="ORF">Cop2CBH44_23740</name>
</gene>
<dbReference type="KEGG" id="copr:Cop2CBH44_23740"/>
<keyword evidence="4" id="KW-1185">Reference proteome</keyword>
<sequence>MDYVDFFKKDHFAMDAGIELKEVKPGYAVACVNVIEKHLNAGGVVQGGLLFTLADLAIAAAANAHGLLAFSIQSDIRFLSSGYLNDILTATATEILLHKTVCHYRVEIKNQSDVLIAVCDGICYRKNATNGL</sequence>
<keyword evidence="1" id="KW-0378">Hydrolase</keyword>
<dbReference type="GO" id="GO:0016289">
    <property type="term" value="F:acyl-CoA hydrolase activity"/>
    <property type="evidence" value="ECO:0007669"/>
    <property type="project" value="TreeGrafter"/>
</dbReference>
<dbReference type="InterPro" id="IPR029069">
    <property type="entry name" value="HotDog_dom_sf"/>
</dbReference>
<evidence type="ECO:0000256" key="1">
    <source>
        <dbReference type="ARBA" id="ARBA00022801"/>
    </source>
</evidence>
<reference evidence="4" key="1">
    <citation type="submission" date="2020-07" db="EMBL/GenBank/DDBJ databases">
        <title>Complete genome sequencing of Coprobacter sp. strain 2CBH44.</title>
        <authorList>
            <person name="Sakamoto M."/>
            <person name="Murakami T."/>
            <person name="Mori H."/>
        </authorList>
    </citation>
    <scope>NUCLEOTIDE SEQUENCE [LARGE SCALE GENOMIC DNA]</scope>
    <source>
        <strain evidence="4">2CBH44</strain>
    </source>
</reference>
<dbReference type="Proteomes" id="UP000594042">
    <property type="component" value="Chromosome"/>
</dbReference>
<protein>
    <submittedName>
        <fullName evidence="3">Phenylacetic acid degradation protein</fullName>
    </submittedName>
</protein>
<evidence type="ECO:0000313" key="3">
    <source>
        <dbReference type="EMBL" id="BCI64021.1"/>
    </source>
</evidence>
<proteinExistence type="predicted"/>